<sequence>MKTLLYATDCTQSTSTALKYAHRFSVAMNARLHVLHVYDLAPFETVTVRSRSVLESNFFSEQHAILKDYCKEQLKHELGPKKITSIVKKNRSVPEAIFETAKKLNPDLVMVGTKNPKTLRGFFKGNIANELMKKTEWPLLIVPNGVYYHGLSTLLYATDFEETDVHAIKSAVEIAEPYGALIKVVHVLEKKEHGVDRQMIWLKKAIKQKIGYPEIVFKIQEAKDVESGLLNCIDTEMPEILAMMERENDSLLDRFLHKDLVKTMEKEITIPLLVFNKKSIKAKFAEQTDDTFSFELA</sequence>
<dbReference type="InterPro" id="IPR006016">
    <property type="entry name" value="UspA"/>
</dbReference>
<keyword evidence="4" id="KW-1185">Reference proteome</keyword>
<evidence type="ECO:0000313" key="4">
    <source>
        <dbReference type="Proteomes" id="UP000245762"/>
    </source>
</evidence>
<evidence type="ECO:0000313" key="3">
    <source>
        <dbReference type="EMBL" id="PWL37635.1"/>
    </source>
</evidence>
<dbReference type="Proteomes" id="UP000245762">
    <property type="component" value="Unassembled WGS sequence"/>
</dbReference>
<dbReference type="PANTHER" id="PTHR46268">
    <property type="entry name" value="STRESS RESPONSE PROTEIN NHAX"/>
    <property type="match status" value="1"/>
</dbReference>
<accession>A0A316KXU5</accession>
<dbReference type="PANTHER" id="PTHR46268:SF6">
    <property type="entry name" value="UNIVERSAL STRESS PROTEIN UP12"/>
    <property type="match status" value="1"/>
</dbReference>
<protein>
    <recommendedName>
        <fullName evidence="2">UspA domain-containing protein</fullName>
    </recommendedName>
</protein>
<reference evidence="3 4" key="1">
    <citation type="submission" date="2018-05" db="EMBL/GenBank/DDBJ databases">
        <title>Complete genome sequence of Flagellimonas aquimarina ECD12 isolated from seaweed Ecklonia cava.</title>
        <authorList>
            <person name="Choi S."/>
            <person name="Seong C."/>
        </authorList>
    </citation>
    <scope>NUCLEOTIDE SEQUENCE [LARGE SCALE GENOMIC DNA]</scope>
    <source>
        <strain evidence="3 4">ECD12</strain>
    </source>
</reference>
<evidence type="ECO:0000256" key="1">
    <source>
        <dbReference type="ARBA" id="ARBA00008791"/>
    </source>
</evidence>
<dbReference type="InterPro" id="IPR014729">
    <property type="entry name" value="Rossmann-like_a/b/a_fold"/>
</dbReference>
<comment type="similarity">
    <text evidence="1">Belongs to the universal stress protein A family.</text>
</comment>
<organism evidence="3 4">
    <name type="scientific">Flagellimonas aquimarina</name>
    <dbReference type="NCBI Taxonomy" id="2201895"/>
    <lineage>
        <taxon>Bacteria</taxon>
        <taxon>Pseudomonadati</taxon>
        <taxon>Bacteroidota</taxon>
        <taxon>Flavobacteriia</taxon>
        <taxon>Flavobacteriales</taxon>
        <taxon>Flavobacteriaceae</taxon>
        <taxon>Flagellimonas</taxon>
    </lineage>
</organism>
<dbReference type="PRINTS" id="PR01438">
    <property type="entry name" value="UNVRSLSTRESS"/>
</dbReference>
<name>A0A316KXU5_9FLAO</name>
<feature type="domain" description="UspA" evidence="2">
    <location>
        <begin position="1"/>
        <end position="143"/>
    </location>
</feature>
<gene>
    <name evidence="3" type="ORF">DKG77_15155</name>
</gene>
<dbReference type="Gene3D" id="3.40.50.620">
    <property type="entry name" value="HUPs"/>
    <property type="match status" value="2"/>
</dbReference>
<evidence type="ECO:0000259" key="2">
    <source>
        <dbReference type="Pfam" id="PF00582"/>
    </source>
</evidence>
<proteinExistence type="inferred from homology"/>
<dbReference type="EMBL" id="QGEG01000004">
    <property type="protein sequence ID" value="PWL37635.1"/>
    <property type="molecule type" value="Genomic_DNA"/>
</dbReference>
<dbReference type="RefSeq" id="WP_109664791.1">
    <property type="nucleotide sequence ID" value="NZ_QGEG01000004.1"/>
</dbReference>
<dbReference type="OrthoDB" id="9788959at2"/>
<dbReference type="CDD" id="cd00293">
    <property type="entry name" value="USP-like"/>
    <property type="match status" value="1"/>
</dbReference>
<dbReference type="AlphaFoldDB" id="A0A316KXU5"/>
<dbReference type="SUPFAM" id="SSF52402">
    <property type="entry name" value="Adenine nucleotide alpha hydrolases-like"/>
    <property type="match status" value="2"/>
</dbReference>
<dbReference type="Pfam" id="PF00582">
    <property type="entry name" value="Usp"/>
    <property type="match status" value="1"/>
</dbReference>
<comment type="caution">
    <text evidence="3">The sequence shown here is derived from an EMBL/GenBank/DDBJ whole genome shotgun (WGS) entry which is preliminary data.</text>
</comment>
<dbReference type="InterPro" id="IPR006015">
    <property type="entry name" value="Universal_stress_UspA"/>
</dbReference>